<keyword evidence="11" id="KW-1185">Reference proteome</keyword>
<comment type="subcellular location">
    <subcellularLocation>
        <location evidence="8">Cell membrane</location>
        <topology evidence="8">Multi-pass membrane protein</topology>
    </subcellularLocation>
    <subcellularLocation>
        <location evidence="1">Membrane</location>
        <topology evidence="1">Multi-pass membrane protein</topology>
    </subcellularLocation>
</comment>
<dbReference type="GO" id="GO:0005886">
    <property type="term" value="C:plasma membrane"/>
    <property type="evidence" value="ECO:0007669"/>
    <property type="project" value="UniProtKB-SubCell"/>
</dbReference>
<reference evidence="10" key="1">
    <citation type="submission" date="2021-02" db="EMBL/GenBank/DDBJ databases">
        <title>Neisseriaceae sp. 26B isolated from the cloaca of a Common Toad-headed Turtle (Mesoclemmys nasuta).</title>
        <authorList>
            <person name="Spergser J."/>
            <person name="Busse H.-J."/>
        </authorList>
    </citation>
    <scope>NUCLEOTIDE SEQUENCE</scope>
    <source>
        <strain evidence="10">26B</strain>
    </source>
</reference>
<dbReference type="InterPro" id="IPR004657">
    <property type="entry name" value="MenA"/>
</dbReference>
<evidence type="ECO:0000256" key="7">
    <source>
        <dbReference type="ARBA" id="ARBA00023136"/>
    </source>
</evidence>
<dbReference type="EC" id="2.5.1.74" evidence="8 9"/>
<evidence type="ECO:0000256" key="3">
    <source>
        <dbReference type="ARBA" id="ARBA00022475"/>
    </source>
</evidence>
<dbReference type="RefSeq" id="WP_230340017.1">
    <property type="nucleotide sequence ID" value="NZ_CP069798.1"/>
</dbReference>
<keyword evidence="3 8" id="KW-1003">Cell membrane</keyword>
<evidence type="ECO:0000313" key="10">
    <source>
        <dbReference type="EMBL" id="QRQ82730.1"/>
    </source>
</evidence>
<evidence type="ECO:0000256" key="9">
    <source>
        <dbReference type="NCBIfam" id="TIGR00751"/>
    </source>
</evidence>
<feature type="transmembrane region" description="Helical" evidence="8">
    <location>
        <begin position="296"/>
        <end position="316"/>
    </location>
</feature>
<proteinExistence type="inferred from homology"/>
<feature type="transmembrane region" description="Helical" evidence="8">
    <location>
        <begin position="102"/>
        <end position="126"/>
    </location>
</feature>
<name>A0A892ZJU0_9NEIS</name>
<evidence type="ECO:0000256" key="5">
    <source>
        <dbReference type="ARBA" id="ARBA00022692"/>
    </source>
</evidence>
<keyword evidence="6 8" id="KW-1133">Transmembrane helix</keyword>
<dbReference type="UniPathway" id="UPA00079">
    <property type="reaction ID" value="UER00168"/>
</dbReference>
<dbReference type="KEGG" id="ptes:JQU52_04905"/>
<comment type="similarity">
    <text evidence="8">Belongs to the MenA family. Type 1 subfamily.</text>
</comment>
<feature type="transmembrane region" description="Helical" evidence="8">
    <location>
        <begin position="164"/>
        <end position="182"/>
    </location>
</feature>
<feature type="transmembrane region" description="Helical" evidence="8">
    <location>
        <begin position="20"/>
        <end position="38"/>
    </location>
</feature>
<dbReference type="EMBL" id="CP069798">
    <property type="protein sequence ID" value="QRQ82730.1"/>
    <property type="molecule type" value="Genomic_DNA"/>
</dbReference>
<organism evidence="10 11">
    <name type="scientific">Paralysiella testudinis</name>
    <dbReference type="NCBI Taxonomy" id="2809020"/>
    <lineage>
        <taxon>Bacteria</taxon>
        <taxon>Pseudomonadati</taxon>
        <taxon>Pseudomonadota</taxon>
        <taxon>Betaproteobacteria</taxon>
        <taxon>Neisseriales</taxon>
        <taxon>Neisseriaceae</taxon>
        <taxon>Paralysiella</taxon>
    </lineage>
</organism>
<evidence type="ECO:0000256" key="8">
    <source>
        <dbReference type="HAMAP-Rule" id="MF_01937"/>
    </source>
</evidence>
<dbReference type="NCBIfam" id="TIGR00751">
    <property type="entry name" value="menA"/>
    <property type="match status" value="1"/>
</dbReference>
<dbReference type="Gene3D" id="1.20.120.1780">
    <property type="entry name" value="UbiA prenyltransferase"/>
    <property type="match status" value="1"/>
</dbReference>
<dbReference type="PANTHER" id="PTHR13929:SF0">
    <property type="entry name" value="UBIA PRENYLTRANSFERASE DOMAIN-CONTAINING PROTEIN 1"/>
    <property type="match status" value="1"/>
</dbReference>
<evidence type="ECO:0000313" key="11">
    <source>
        <dbReference type="Proteomes" id="UP000653156"/>
    </source>
</evidence>
<dbReference type="PIRSF" id="PIRSF005355">
    <property type="entry name" value="UBIAD1"/>
    <property type="match status" value="1"/>
</dbReference>
<comment type="pathway">
    <text evidence="8">Quinol/quinone metabolism; menaquinone biosynthesis; menaquinol from 1,4-dihydroxy-2-naphthoate: step 1/2.</text>
</comment>
<feature type="transmembrane region" description="Helical" evidence="8">
    <location>
        <begin position="259"/>
        <end position="275"/>
    </location>
</feature>
<dbReference type="AlphaFoldDB" id="A0A892ZJU0"/>
<comment type="function">
    <text evidence="8">Conversion of 1,4-dihydroxy-2-naphthoate (DHNA) to demethylmenaquinone (DMK).</text>
</comment>
<evidence type="ECO:0000256" key="2">
    <source>
        <dbReference type="ARBA" id="ARBA00022428"/>
    </source>
</evidence>
<keyword evidence="2 8" id="KW-0474">Menaquinone biosynthesis</keyword>
<feature type="transmembrane region" description="Helical" evidence="8">
    <location>
        <begin position="44"/>
        <end position="63"/>
    </location>
</feature>
<comment type="catalytic activity">
    <reaction evidence="8">
        <text>an all-trans-polyprenyl diphosphate + 1,4-dihydroxy-2-naphthoate + H(+) = a 2-demethylmenaquinol + CO2 + diphosphate</text>
        <dbReference type="Rhea" id="RHEA:26478"/>
        <dbReference type="Rhea" id="RHEA-COMP:9563"/>
        <dbReference type="Rhea" id="RHEA-COMP:9564"/>
        <dbReference type="ChEBI" id="CHEBI:11173"/>
        <dbReference type="ChEBI" id="CHEBI:15378"/>
        <dbReference type="ChEBI" id="CHEBI:16526"/>
        <dbReference type="ChEBI" id="CHEBI:33019"/>
        <dbReference type="ChEBI" id="CHEBI:55437"/>
        <dbReference type="ChEBI" id="CHEBI:58914"/>
        <dbReference type="EC" id="2.5.1.74"/>
    </reaction>
</comment>
<dbReference type="Proteomes" id="UP000653156">
    <property type="component" value="Chromosome"/>
</dbReference>
<feature type="transmembrane region" description="Helical" evidence="8">
    <location>
        <begin position="132"/>
        <end position="152"/>
    </location>
</feature>
<evidence type="ECO:0000256" key="4">
    <source>
        <dbReference type="ARBA" id="ARBA00022679"/>
    </source>
</evidence>
<dbReference type="Pfam" id="PF01040">
    <property type="entry name" value="UbiA"/>
    <property type="match status" value="1"/>
</dbReference>
<dbReference type="HAMAP" id="MF_01937">
    <property type="entry name" value="MenA_1"/>
    <property type="match status" value="1"/>
</dbReference>
<dbReference type="CDD" id="cd13962">
    <property type="entry name" value="PT_UbiA_UBIAD1"/>
    <property type="match status" value="1"/>
</dbReference>
<protein>
    <recommendedName>
        <fullName evidence="8 9">1,4-dihydroxy-2-naphthoate octaprenyltransferase</fullName>
        <shortName evidence="8">DHNA-octaprenyltransferase</shortName>
        <ecNumber evidence="8 9">2.5.1.74</ecNumber>
    </recommendedName>
</protein>
<accession>A0A892ZJU0</accession>
<sequence length="317" mass="34079">MPSQPNPHPHARITVWLAALRLRTLPLAGAAMLAAAMLAWQQQVFQAALFIASLSTAVLLQIFSNLANDYGDAAHGADRQRRHGPVRAVAAGLIAPLHMRRALLGCALLCMASGLWLLAISLPALHGWAAQWWLWLLLGTLALLAAWAYTAGHRPYGYVGLGDAAVWLFFGLLAVLGGSVLYGAAITWPAVAAANALGLWCTAVLNINNMRDIPTDLAAGKHTIAARLGLRRAGRYHAVLLGLAAASWGVWLYHSLPPMAAILLASALLLFYRHHDHALRSAPQRPHEYNRQLAQLSLFILLWVGANALAMGSFHAA</sequence>
<dbReference type="InterPro" id="IPR026046">
    <property type="entry name" value="UBIAD1"/>
</dbReference>
<dbReference type="GO" id="GO:0009234">
    <property type="term" value="P:menaquinone biosynthetic process"/>
    <property type="evidence" value="ECO:0007669"/>
    <property type="project" value="UniProtKB-UniRule"/>
</dbReference>
<dbReference type="InterPro" id="IPR000537">
    <property type="entry name" value="UbiA_prenyltransferase"/>
</dbReference>
<dbReference type="GO" id="GO:0046428">
    <property type="term" value="F:1,4-dihydroxy-2-naphthoate polyprenyltransferase activity"/>
    <property type="evidence" value="ECO:0007669"/>
    <property type="project" value="UniProtKB-UniRule"/>
</dbReference>
<keyword evidence="4 8" id="KW-0808">Transferase</keyword>
<dbReference type="GO" id="GO:0042371">
    <property type="term" value="P:vitamin K biosynthetic process"/>
    <property type="evidence" value="ECO:0007669"/>
    <property type="project" value="TreeGrafter"/>
</dbReference>
<gene>
    <name evidence="8 10" type="primary">menA</name>
    <name evidence="10" type="ORF">JQU52_04905</name>
</gene>
<evidence type="ECO:0000256" key="1">
    <source>
        <dbReference type="ARBA" id="ARBA00004141"/>
    </source>
</evidence>
<keyword evidence="5 8" id="KW-0812">Transmembrane</keyword>
<keyword evidence="7 8" id="KW-0472">Membrane</keyword>
<evidence type="ECO:0000256" key="6">
    <source>
        <dbReference type="ARBA" id="ARBA00022989"/>
    </source>
</evidence>
<dbReference type="PANTHER" id="PTHR13929">
    <property type="entry name" value="1,4-DIHYDROXY-2-NAPHTHOATE OCTAPRENYLTRANSFERASE"/>
    <property type="match status" value="1"/>
</dbReference>